<evidence type="ECO:0000259" key="11">
    <source>
        <dbReference type="PROSITE" id="PS50850"/>
    </source>
</evidence>
<keyword evidence="6 10" id="KW-1133">Transmembrane helix</keyword>
<dbReference type="AlphaFoldDB" id="A0AAN7YIN7"/>
<dbReference type="PANTHER" id="PTHR48022">
    <property type="entry name" value="PLASTIDIC GLUCOSE TRANSPORTER 4"/>
    <property type="match status" value="1"/>
</dbReference>
<evidence type="ECO:0000256" key="3">
    <source>
        <dbReference type="ARBA" id="ARBA00022448"/>
    </source>
</evidence>
<name>A0AAN7YIN7_9PEZI</name>
<dbReference type="SUPFAM" id="SSF103473">
    <property type="entry name" value="MFS general substrate transporter"/>
    <property type="match status" value="1"/>
</dbReference>
<keyword evidence="4" id="KW-0762">Sugar transport</keyword>
<dbReference type="InterPro" id="IPR036259">
    <property type="entry name" value="MFS_trans_sf"/>
</dbReference>
<gene>
    <name evidence="12" type="ORF">LTR62_007913</name>
</gene>
<dbReference type="GO" id="GO:0005351">
    <property type="term" value="F:carbohydrate:proton symporter activity"/>
    <property type="evidence" value="ECO:0007669"/>
    <property type="project" value="TreeGrafter"/>
</dbReference>
<protein>
    <recommendedName>
        <fullName evidence="11">Major facilitator superfamily (MFS) profile domain-containing protein</fullName>
    </recommendedName>
</protein>
<keyword evidence="7 10" id="KW-0472">Membrane</keyword>
<evidence type="ECO:0000256" key="10">
    <source>
        <dbReference type="SAM" id="Phobius"/>
    </source>
</evidence>
<evidence type="ECO:0000256" key="8">
    <source>
        <dbReference type="ARBA" id="ARBA00026248"/>
    </source>
</evidence>
<feature type="transmembrane region" description="Helical" evidence="10">
    <location>
        <begin position="449"/>
        <end position="465"/>
    </location>
</feature>
<feature type="transmembrane region" description="Helical" evidence="10">
    <location>
        <begin position="374"/>
        <end position="398"/>
    </location>
</feature>
<comment type="similarity">
    <text evidence="2 9">Belongs to the major facilitator superfamily. Sugar transporter (TC 2.A.1.1) family.</text>
</comment>
<dbReference type="NCBIfam" id="TIGR00879">
    <property type="entry name" value="SP"/>
    <property type="match status" value="1"/>
</dbReference>
<dbReference type="Proteomes" id="UP001310890">
    <property type="component" value="Unassembled WGS sequence"/>
</dbReference>
<evidence type="ECO:0000256" key="1">
    <source>
        <dbReference type="ARBA" id="ARBA00004141"/>
    </source>
</evidence>
<evidence type="ECO:0000313" key="12">
    <source>
        <dbReference type="EMBL" id="KAK5116366.1"/>
    </source>
</evidence>
<dbReference type="InterPro" id="IPR020846">
    <property type="entry name" value="MFS_dom"/>
</dbReference>
<organism evidence="12 13">
    <name type="scientific">Meristemomyces frigidus</name>
    <dbReference type="NCBI Taxonomy" id="1508187"/>
    <lineage>
        <taxon>Eukaryota</taxon>
        <taxon>Fungi</taxon>
        <taxon>Dikarya</taxon>
        <taxon>Ascomycota</taxon>
        <taxon>Pezizomycotina</taxon>
        <taxon>Dothideomycetes</taxon>
        <taxon>Dothideomycetidae</taxon>
        <taxon>Mycosphaerellales</taxon>
        <taxon>Teratosphaeriaceae</taxon>
        <taxon>Meristemomyces</taxon>
    </lineage>
</organism>
<dbReference type="PROSITE" id="PS50850">
    <property type="entry name" value="MFS"/>
    <property type="match status" value="1"/>
</dbReference>
<evidence type="ECO:0000256" key="2">
    <source>
        <dbReference type="ARBA" id="ARBA00010992"/>
    </source>
</evidence>
<sequence length="536" mass="59128">MANEKPFDNVRLDDVRDGDLKHVEDAQVATDKEHNLTLKEALRAYPKAIMWSILLSSAVIMEGYDTILIGSFLASPSFVNTFGNTGSAAAGTLTITAPWQSAVANGAYIGEILGLAVTGILCDWYGNKVVMTGATVMMIAFIFFSFFGESLVLQLVGQILCGIPWGVYQTVTTVYASEVLPINLRGYLTSYVNLCWVIGQFIASGVLVGVENRTDVYGWKIPYAIQWIWPLPIIAVCILCPESPTWLVKHNKIEQAEKAVSRLQSAKSAAAIPTPRETVALLKKTDEIEQEISGNSSYSECFRGVNLRRTEIATATWTIQQMCGPVLQTFATYLFIQAGLASNTAFDMTLGLYAIAFVGTILSWPMINRFGRRTIFLGGLIGIFVCLMIVGFCGIPSANNTKASWAAGAFLLIFTFIYDSTVGPLTYVIVPEVSSSRLRHKTTVIARNMYNITCIWTGVLTPYMLNPTAWNWGAKSGFFWAGMTALSIIWVYFRLPETKDMTYAELDLMFEKGVSARNFNKAEAVTMFRETRLGSI</sequence>
<feature type="transmembrane region" description="Helical" evidence="10">
    <location>
        <begin position="102"/>
        <end position="122"/>
    </location>
</feature>
<dbReference type="PANTHER" id="PTHR48022:SF5">
    <property type="entry name" value="ALPHA-GLUCOSIDES PERMEASE MPH2-RELATED"/>
    <property type="match status" value="1"/>
</dbReference>
<evidence type="ECO:0000313" key="13">
    <source>
        <dbReference type="Proteomes" id="UP001310890"/>
    </source>
</evidence>
<dbReference type="PROSITE" id="PS00217">
    <property type="entry name" value="SUGAR_TRANSPORT_2"/>
    <property type="match status" value="1"/>
</dbReference>
<feature type="transmembrane region" description="Helical" evidence="10">
    <location>
        <begin position="477"/>
        <end position="493"/>
    </location>
</feature>
<feature type="transmembrane region" description="Helical" evidence="10">
    <location>
        <begin position="227"/>
        <end position="248"/>
    </location>
</feature>
<feature type="transmembrane region" description="Helical" evidence="10">
    <location>
        <begin position="188"/>
        <end position="207"/>
    </location>
</feature>
<feature type="transmembrane region" description="Helical" evidence="10">
    <location>
        <begin position="153"/>
        <end position="176"/>
    </location>
</feature>
<feature type="transmembrane region" description="Helical" evidence="10">
    <location>
        <begin position="404"/>
        <end position="429"/>
    </location>
</feature>
<feature type="transmembrane region" description="Helical" evidence="10">
    <location>
        <begin position="312"/>
        <end position="336"/>
    </location>
</feature>
<dbReference type="InterPro" id="IPR005828">
    <property type="entry name" value="MFS_sugar_transport-like"/>
</dbReference>
<dbReference type="Pfam" id="PF00083">
    <property type="entry name" value="Sugar_tr"/>
    <property type="match status" value="1"/>
</dbReference>
<keyword evidence="5 10" id="KW-0812">Transmembrane</keyword>
<evidence type="ECO:0000256" key="6">
    <source>
        <dbReference type="ARBA" id="ARBA00022989"/>
    </source>
</evidence>
<feature type="transmembrane region" description="Helical" evidence="10">
    <location>
        <begin position="48"/>
        <end position="74"/>
    </location>
</feature>
<dbReference type="GO" id="GO:0000023">
    <property type="term" value="P:maltose metabolic process"/>
    <property type="evidence" value="ECO:0007669"/>
    <property type="project" value="UniProtKB-KW"/>
</dbReference>
<feature type="transmembrane region" description="Helical" evidence="10">
    <location>
        <begin position="348"/>
        <end position="367"/>
    </location>
</feature>
<evidence type="ECO:0000256" key="4">
    <source>
        <dbReference type="ARBA" id="ARBA00022597"/>
    </source>
</evidence>
<proteinExistence type="inferred from homology"/>
<evidence type="ECO:0000256" key="9">
    <source>
        <dbReference type="RuleBase" id="RU003346"/>
    </source>
</evidence>
<feature type="domain" description="Major facilitator superfamily (MFS) profile" evidence="11">
    <location>
        <begin position="51"/>
        <end position="499"/>
    </location>
</feature>
<keyword evidence="3 9" id="KW-0813">Transport</keyword>
<accession>A0AAN7YIN7</accession>
<reference evidence="12" key="1">
    <citation type="submission" date="2023-08" db="EMBL/GenBank/DDBJ databases">
        <title>Black Yeasts Isolated from many extreme environments.</title>
        <authorList>
            <person name="Coleine C."/>
            <person name="Stajich J.E."/>
            <person name="Selbmann L."/>
        </authorList>
    </citation>
    <scope>NUCLEOTIDE SEQUENCE</scope>
    <source>
        <strain evidence="12">CCFEE 5401</strain>
    </source>
</reference>
<dbReference type="Gene3D" id="1.20.1250.20">
    <property type="entry name" value="MFS general substrate transporter like domains"/>
    <property type="match status" value="1"/>
</dbReference>
<dbReference type="EMBL" id="JAVRRL010000008">
    <property type="protein sequence ID" value="KAK5116366.1"/>
    <property type="molecule type" value="Genomic_DNA"/>
</dbReference>
<dbReference type="GO" id="GO:0016020">
    <property type="term" value="C:membrane"/>
    <property type="evidence" value="ECO:0007669"/>
    <property type="project" value="UniProtKB-SubCell"/>
</dbReference>
<dbReference type="FunFam" id="1.20.1250.20:FF:000254">
    <property type="entry name" value="MAL31p Maltose permease"/>
    <property type="match status" value="1"/>
</dbReference>
<keyword evidence="8" id="KW-0462">Maltose metabolism</keyword>
<evidence type="ECO:0000256" key="5">
    <source>
        <dbReference type="ARBA" id="ARBA00022692"/>
    </source>
</evidence>
<dbReference type="InterPro" id="IPR005829">
    <property type="entry name" value="Sugar_transporter_CS"/>
</dbReference>
<feature type="transmembrane region" description="Helical" evidence="10">
    <location>
        <begin position="129"/>
        <end position="147"/>
    </location>
</feature>
<comment type="subcellular location">
    <subcellularLocation>
        <location evidence="1">Membrane</location>
        <topology evidence="1">Multi-pass membrane protein</topology>
    </subcellularLocation>
</comment>
<dbReference type="InterPro" id="IPR003663">
    <property type="entry name" value="Sugar/inositol_transpt"/>
</dbReference>
<dbReference type="InterPro" id="IPR050360">
    <property type="entry name" value="MFS_Sugar_Transporters"/>
</dbReference>
<evidence type="ECO:0000256" key="7">
    <source>
        <dbReference type="ARBA" id="ARBA00023136"/>
    </source>
</evidence>
<comment type="caution">
    <text evidence="12">The sequence shown here is derived from an EMBL/GenBank/DDBJ whole genome shotgun (WGS) entry which is preliminary data.</text>
</comment>